<dbReference type="HAMAP" id="MF_01008">
    <property type="entry name" value="MraZ"/>
    <property type="match status" value="1"/>
</dbReference>
<dbReference type="Proteomes" id="UP000007484">
    <property type="component" value="Chromosome"/>
</dbReference>
<dbReference type="InterPro" id="IPR038619">
    <property type="entry name" value="MraZ_sf"/>
</dbReference>
<feature type="domain" description="SpoVT-AbrB" evidence="8">
    <location>
        <begin position="89"/>
        <end position="132"/>
    </location>
</feature>
<gene>
    <name evidence="7 9" type="primary">mraZ</name>
    <name evidence="9" type="ordered locus">MSU_0410</name>
</gene>
<dbReference type="GO" id="GO:0005737">
    <property type="term" value="C:cytoplasm"/>
    <property type="evidence" value="ECO:0007669"/>
    <property type="project" value="UniProtKB-UniRule"/>
</dbReference>
<keyword evidence="9" id="KW-0132">Cell division</keyword>
<dbReference type="RefSeq" id="WP_013609046.1">
    <property type="nucleotide sequence ID" value="NC_015155.1"/>
</dbReference>
<dbReference type="PROSITE" id="PS51740">
    <property type="entry name" value="SPOVT_ABRB"/>
    <property type="match status" value="1"/>
</dbReference>
<name>F0QR27_MYCSL</name>
<evidence type="ECO:0000256" key="4">
    <source>
        <dbReference type="ARBA" id="ARBA00023015"/>
    </source>
</evidence>
<dbReference type="CDD" id="cd16321">
    <property type="entry name" value="MraZ_C"/>
    <property type="match status" value="1"/>
</dbReference>
<keyword evidence="9" id="KW-0131">Cell cycle</keyword>
<keyword evidence="3" id="KW-0677">Repeat</keyword>
<evidence type="ECO:0000259" key="8">
    <source>
        <dbReference type="PROSITE" id="PS51740"/>
    </source>
</evidence>
<comment type="subunit">
    <text evidence="7">Forms oligomers.</text>
</comment>
<dbReference type="Gene3D" id="3.40.1550.20">
    <property type="entry name" value="Transcriptional regulator MraZ domain"/>
    <property type="match status" value="1"/>
</dbReference>
<sequence length="152" mass="17804">MEGSNKPKTITRHFFAGTYAERMDGKNRVNVPLVWRHILKDKVVMTRSAGGCLSMWTLDFFEYYAIRKLNGCTTMEEVDTVRRFFIGSSKTVDIDSKGRMWIPDELLNVFDADEEMYFIGVGDYIEVWSKELFDSWKEEQIIKETPEKHLAE</sequence>
<organism evidence="9 10">
    <name type="scientific">Mycoplasma suis (strain Illinois)</name>
    <dbReference type="NCBI Taxonomy" id="768700"/>
    <lineage>
        <taxon>Bacteria</taxon>
        <taxon>Bacillati</taxon>
        <taxon>Mycoplasmatota</taxon>
        <taxon>Mollicutes</taxon>
        <taxon>Mycoplasmataceae</taxon>
        <taxon>Mycoplasma</taxon>
    </lineage>
</organism>
<dbReference type="PANTHER" id="PTHR34701:SF1">
    <property type="entry name" value="TRANSCRIPTIONAL REGULATOR MRAZ"/>
    <property type="match status" value="1"/>
</dbReference>
<dbReference type="InterPro" id="IPR035644">
    <property type="entry name" value="MraZ_C"/>
</dbReference>
<accession>F0QR27</accession>
<evidence type="ECO:0000256" key="7">
    <source>
        <dbReference type="HAMAP-Rule" id="MF_01008"/>
    </source>
</evidence>
<evidence type="ECO:0000313" key="9">
    <source>
        <dbReference type="EMBL" id="ADX97947.1"/>
    </source>
</evidence>
<evidence type="ECO:0000256" key="6">
    <source>
        <dbReference type="ARBA" id="ARBA00023163"/>
    </source>
</evidence>
<comment type="similarity">
    <text evidence="7">Belongs to the MraZ family.</text>
</comment>
<keyword evidence="2 7" id="KW-0963">Cytoplasm</keyword>
<evidence type="ECO:0000256" key="1">
    <source>
        <dbReference type="ARBA" id="ARBA00013860"/>
    </source>
</evidence>
<dbReference type="InterPro" id="IPR007159">
    <property type="entry name" value="SpoVT-AbrB_dom"/>
</dbReference>
<keyword evidence="5 7" id="KW-0238">DNA-binding</keyword>
<keyword evidence="6 7" id="KW-0804">Transcription</keyword>
<dbReference type="STRING" id="768700.MSU_0410"/>
<dbReference type="HOGENOM" id="CLU_107907_0_2_14"/>
<keyword evidence="10" id="KW-1185">Reference proteome</keyword>
<protein>
    <recommendedName>
        <fullName evidence="1 7">Transcriptional regulator MraZ</fullName>
    </recommendedName>
</protein>
<evidence type="ECO:0000256" key="2">
    <source>
        <dbReference type="ARBA" id="ARBA00022490"/>
    </source>
</evidence>
<comment type="subcellular location">
    <subcellularLocation>
        <location evidence="7">Cytoplasm</location>
        <location evidence="7">Nucleoid</location>
    </subcellularLocation>
</comment>
<dbReference type="SUPFAM" id="SSF89447">
    <property type="entry name" value="AbrB/MazE/MraZ-like"/>
    <property type="match status" value="1"/>
</dbReference>
<dbReference type="GO" id="GO:0051301">
    <property type="term" value="P:cell division"/>
    <property type="evidence" value="ECO:0007669"/>
    <property type="project" value="UniProtKB-KW"/>
</dbReference>
<proteinExistence type="inferred from homology"/>
<dbReference type="InterPro" id="IPR003444">
    <property type="entry name" value="MraZ"/>
</dbReference>
<keyword evidence="4 7" id="KW-0805">Transcription regulation</keyword>
<dbReference type="InterPro" id="IPR035642">
    <property type="entry name" value="MraZ_N"/>
</dbReference>
<dbReference type="GO" id="GO:2000143">
    <property type="term" value="P:negative regulation of DNA-templated transcription initiation"/>
    <property type="evidence" value="ECO:0007669"/>
    <property type="project" value="TreeGrafter"/>
</dbReference>
<dbReference type="InterPro" id="IPR037914">
    <property type="entry name" value="SpoVT-AbrB_sf"/>
</dbReference>
<dbReference type="EMBL" id="CP002525">
    <property type="protein sequence ID" value="ADX97947.1"/>
    <property type="molecule type" value="Genomic_DNA"/>
</dbReference>
<dbReference type="GO" id="GO:0003700">
    <property type="term" value="F:DNA-binding transcription factor activity"/>
    <property type="evidence" value="ECO:0007669"/>
    <property type="project" value="UniProtKB-UniRule"/>
</dbReference>
<dbReference type="KEGG" id="mss:MSU_0410"/>
<dbReference type="CDD" id="cd16320">
    <property type="entry name" value="MraZ_N"/>
    <property type="match status" value="1"/>
</dbReference>
<dbReference type="Pfam" id="PF02381">
    <property type="entry name" value="MraZ"/>
    <property type="match status" value="2"/>
</dbReference>
<evidence type="ECO:0000313" key="10">
    <source>
        <dbReference type="Proteomes" id="UP000007484"/>
    </source>
</evidence>
<evidence type="ECO:0000256" key="3">
    <source>
        <dbReference type="ARBA" id="ARBA00022737"/>
    </source>
</evidence>
<evidence type="ECO:0000256" key="5">
    <source>
        <dbReference type="ARBA" id="ARBA00023125"/>
    </source>
</evidence>
<dbReference type="GO" id="GO:0000976">
    <property type="term" value="F:transcription cis-regulatory region binding"/>
    <property type="evidence" value="ECO:0007669"/>
    <property type="project" value="TreeGrafter"/>
</dbReference>
<dbReference type="PANTHER" id="PTHR34701">
    <property type="entry name" value="TRANSCRIPTIONAL REGULATOR MRAZ"/>
    <property type="match status" value="1"/>
</dbReference>
<dbReference type="InterPro" id="IPR020603">
    <property type="entry name" value="MraZ_dom"/>
</dbReference>
<reference evidence="9 10" key="1">
    <citation type="journal article" date="2011" name="J. Bacteriol.">
        <title>Complete genome sequences of two hemotropic Mycoplasmas, Mycoplasma haemofelis strain Ohio2 and Mycoplasma suis strain Illinois.</title>
        <authorList>
            <person name="Messick J.B."/>
            <person name="Santos A.P."/>
            <person name="Guimaraes A.M."/>
        </authorList>
    </citation>
    <scope>NUCLEOTIDE SEQUENCE [LARGE SCALE GENOMIC DNA]</scope>
    <source>
        <strain evidence="9 10">Illinois</strain>
    </source>
</reference>
<dbReference type="GO" id="GO:0009295">
    <property type="term" value="C:nucleoid"/>
    <property type="evidence" value="ECO:0007669"/>
    <property type="project" value="UniProtKB-SubCell"/>
</dbReference>
<dbReference type="AlphaFoldDB" id="F0QR27"/>